<dbReference type="Proteomes" id="UP001595993">
    <property type="component" value="Unassembled WGS sequence"/>
</dbReference>
<sequence length="41" mass="4252">MRTPEAIEAAHADFAALQGTDDIPRPRPAFAGAEEAGAEIS</sequence>
<dbReference type="EMBL" id="JBHSFE010000010">
    <property type="protein sequence ID" value="MFC4608736.1"/>
    <property type="molecule type" value="Genomic_DNA"/>
</dbReference>
<reference evidence="3" key="1">
    <citation type="journal article" date="2019" name="Int. J. Syst. Evol. Microbiol.">
        <title>The Global Catalogue of Microorganisms (GCM) 10K type strain sequencing project: providing services to taxonomists for standard genome sequencing and annotation.</title>
        <authorList>
            <consortium name="The Broad Institute Genomics Platform"/>
            <consortium name="The Broad Institute Genome Sequencing Center for Infectious Disease"/>
            <person name="Wu L."/>
            <person name="Ma J."/>
        </authorList>
    </citation>
    <scope>NUCLEOTIDE SEQUENCE [LARGE SCALE GENOMIC DNA]</scope>
    <source>
        <strain evidence="3">CGMCC 4.7139</strain>
    </source>
</reference>
<keyword evidence="3" id="KW-1185">Reference proteome</keyword>
<accession>A0ABV9G345</accession>
<feature type="compositionally biased region" description="Low complexity" evidence="1">
    <location>
        <begin position="28"/>
        <end position="41"/>
    </location>
</feature>
<name>A0ABV9G345_9ACTN</name>
<evidence type="ECO:0000313" key="3">
    <source>
        <dbReference type="Proteomes" id="UP001595993"/>
    </source>
</evidence>
<comment type="caution">
    <text evidence="2">The sequence shown here is derived from an EMBL/GenBank/DDBJ whole genome shotgun (WGS) entry which is preliminary data.</text>
</comment>
<feature type="region of interest" description="Disordered" evidence="1">
    <location>
        <begin position="19"/>
        <end position="41"/>
    </location>
</feature>
<organism evidence="2 3">
    <name type="scientific">Streptomyces maoxianensis</name>
    <dbReference type="NCBI Taxonomy" id="1459942"/>
    <lineage>
        <taxon>Bacteria</taxon>
        <taxon>Bacillati</taxon>
        <taxon>Actinomycetota</taxon>
        <taxon>Actinomycetes</taxon>
        <taxon>Kitasatosporales</taxon>
        <taxon>Streptomycetaceae</taxon>
        <taxon>Streptomyces</taxon>
    </lineage>
</organism>
<gene>
    <name evidence="2" type="ORF">ACFO9E_13025</name>
</gene>
<evidence type="ECO:0000256" key="1">
    <source>
        <dbReference type="SAM" id="MobiDB-lite"/>
    </source>
</evidence>
<dbReference type="RefSeq" id="WP_381194586.1">
    <property type="nucleotide sequence ID" value="NZ_JBHSFE010000010.1"/>
</dbReference>
<proteinExistence type="predicted"/>
<evidence type="ECO:0000313" key="2">
    <source>
        <dbReference type="EMBL" id="MFC4608736.1"/>
    </source>
</evidence>
<protein>
    <submittedName>
        <fullName evidence="2">Uncharacterized protein</fullName>
    </submittedName>
</protein>